<proteinExistence type="inferred from homology"/>
<evidence type="ECO:0000256" key="3">
    <source>
        <dbReference type="ARBA" id="ARBA00022691"/>
    </source>
</evidence>
<dbReference type="InterPro" id="IPR004556">
    <property type="entry name" value="HemK-like"/>
</dbReference>
<keyword evidence="1 5" id="KW-0489">Methyltransferase</keyword>
<dbReference type="RefSeq" id="WP_109339141.1">
    <property type="nucleotide sequence ID" value="NZ_CP029347.1"/>
</dbReference>
<keyword evidence="3 5" id="KW-0949">S-adenosyl-L-methionine</keyword>
<feature type="domain" description="Methyltransferase" evidence="6">
    <location>
        <begin position="117"/>
        <end position="189"/>
    </location>
</feature>
<dbReference type="AlphaFoldDB" id="A0A2S2E1V7"/>
<dbReference type="PANTHER" id="PTHR18895:SF74">
    <property type="entry name" value="MTRF1L RELEASE FACTOR GLUTAMINE METHYLTRANSFERASE"/>
    <property type="match status" value="1"/>
</dbReference>
<dbReference type="EC" id="2.1.1.297" evidence="5"/>
<dbReference type="InterPro" id="IPR019874">
    <property type="entry name" value="RF_methyltr_PrmC"/>
</dbReference>
<comment type="catalytic activity">
    <reaction evidence="4 5">
        <text>L-glutaminyl-[peptide chain release factor] + S-adenosyl-L-methionine = N(5)-methyl-L-glutaminyl-[peptide chain release factor] + S-adenosyl-L-homocysteine + H(+)</text>
        <dbReference type="Rhea" id="RHEA:42896"/>
        <dbReference type="Rhea" id="RHEA-COMP:10271"/>
        <dbReference type="Rhea" id="RHEA-COMP:10272"/>
        <dbReference type="ChEBI" id="CHEBI:15378"/>
        <dbReference type="ChEBI" id="CHEBI:30011"/>
        <dbReference type="ChEBI" id="CHEBI:57856"/>
        <dbReference type="ChEBI" id="CHEBI:59789"/>
        <dbReference type="ChEBI" id="CHEBI:61891"/>
        <dbReference type="EC" id="2.1.1.297"/>
    </reaction>
</comment>
<dbReference type="InterPro" id="IPR029063">
    <property type="entry name" value="SAM-dependent_MTases_sf"/>
</dbReference>
<evidence type="ECO:0000313" key="8">
    <source>
        <dbReference type="EMBL" id="AWL11502.1"/>
    </source>
</evidence>
<sequence>MNNAESPSIEAALAWARKTLSQSDSGALDSRVLLCHCLGKGLSYLMTWPDKALTDSQWQDFQTLVCRRASGEPVAYLTGHREFWDLDLQVSPDTLIPRPETEHLVEAALENTPKTSRKVLDLGTGTGAVALALAKERPAWQVLGVDYQSKIIELAASNARRNGINNVRFQVSDWFQQLSDTSFDLIVSNPPYIDDEDHWLAQGDVRFEPRSALVSGNQGLADIEAIASQSGGYLSQDGLLIFEHGYQQGPQVRAILIRQGFSRVTTLSDLAGLERITLGYR</sequence>
<dbReference type="Gene3D" id="1.10.8.10">
    <property type="entry name" value="DNA helicase RuvA subunit, C-terminal domain"/>
    <property type="match status" value="1"/>
</dbReference>
<evidence type="ECO:0000256" key="5">
    <source>
        <dbReference type="HAMAP-Rule" id="MF_02126"/>
    </source>
</evidence>
<dbReference type="NCBIfam" id="TIGR03534">
    <property type="entry name" value="RF_mod_PrmC"/>
    <property type="match status" value="1"/>
</dbReference>
<dbReference type="InterPro" id="IPR025714">
    <property type="entry name" value="Methyltranfer_dom"/>
</dbReference>
<comment type="similarity">
    <text evidence="5">Belongs to the protein N5-glutamine methyltransferase family. PrmC subfamily.</text>
</comment>
<organism evidence="8 9">
    <name type="scientific">Saliniradius amylolyticus</name>
    <dbReference type="NCBI Taxonomy" id="2183582"/>
    <lineage>
        <taxon>Bacteria</taxon>
        <taxon>Pseudomonadati</taxon>
        <taxon>Pseudomonadota</taxon>
        <taxon>Gammaproteobacteria</taxon>
        <taxon>Alteromonadales</taxon>
        <taxon>Alteromonadaceae</taxon>
        <taxon>Saliniradius</taxon>
    </lineage>
</organism>
<evidence type="ECO:0000256" key="1">
    <source>
        <dbReference type="ARBA" id="ARBA00022603"/>
    </source>
</evidence>
<dbReference type="HAMAP" id="MF_02126">
    <property type="entry name" value="RF_methyltr_PrmC"/>
    <property type="match status" value="1"/>
</dbReference>
<dbReference type="NCBIfam" id="TIGR00536">
    <property type="entry name" value="hemK_fam"/>
    <property type="match status" value="1"/>
</dbReference>
<dbReference type="SUPFAM" id="SSF53335">
    <property type="entry name" value="S-adenosyl-L-methionine-dependent methyltransferases"/>
    <property type="match status" value="1"/>
</dbReference>
<reference evidence="8 9" key="1">
    <citation type="submission" date="2018-05" db="EMBL/GenBank/DDBJ databases">
        <title>Salinimonas sp. HMF8227 Genome sequencing and assembly.</title>
        <authorList>
            <person name="Kang H."/>
            <person name="Kang J."/>
            <person name="Cha I."/>
            <person name="Kim H."/>
            <person name="Joh K."/>
        </authorList>
    </citation>
    <scope>NUCLEOTIDE SEQUENCE [LARGE SCALE GENOMIC DNA]</scope>
    <source>
        <strain evidence="8 9">HMF8227</strain>
    </source>
</reference>
<name>A0A2S2E1V7_9ALTE</name>
<feature type="binding site" evidence="5">
    <location>
        <position position="146"/>
    </location>
    <ligand>
        <name>S-adenosyl-L-methionine</name>
        <dbReference type="ChEBI" id="CHEBI:59789"/>
    </ligand>
</feature>
<dbReference type="CDD" id="cd02440">
    <property type="entry name" value="AdoMet_MTases"/>
    <property type="match status" value="1"/>
</dbReference>
<feature type="binding site" evidence="5">
    <location>
        <position position="174"/>
    </location>
    <ligand>
        <name>S-adenosyl-L-methionine</name>
        <dbReference type="ChEBI" id="CHEBI:59789"/>
    </ligand>
</feature>
<evidence type="ECO:0000256" key="2">
    <source>
        <dbReference type="ARBA" id="ARBA00022679"/>
    </source>
</evidence>
<dbReference type="OrthoDB" id="9800643at2"/>
<dbReference type="InterPro" id="IPR050320">
    <property type="entry name" value="N5-glutamine_MTase"/>
</dbReference>
<dbReference type="Proteomes" id="UP000245728">
    <property type="component" value="Chromosome"/>
</dbReference>
<feature type="binding site" evidence="5">
    <location>
        <begin position="189"/>
        <end position="192"/>
    </location>
    <ligand>
        <name>substrate</name>
    </ligand>
</feature>
<evidence type="ECO:0000313" key="9">
    <source>
        <dbReference type="Proteomes" id="UP000245728"/>
    </source>
</evidence>
<evidence type="ECO:0000259" key="7">
    <source>
        <dbReference type="Pfam" id="PF17827"/>
    </source>
</evidence>
<evidence type="ECO:0000259" key="6">
    <source>
        <dbReference type="Pfam" id="PF13847"/>
    </source>
</evidence>
<dbReference type="PROSITE" id="PS00092">
    <property type="entry name" value="N6_MTASE"/>
    <property type="match status" value="1"/>
</dbReference>
<dbReference type="Pfam" id="PF17827">
    <property type="entry name" value="PrmC_N"/>
    <property type="match status" value="1"/>
</dbReference>
<dbReference type="GO" id="GO:0102559">
    <property type="term" value="F:peptide chain release factor N(5)-glutamine methyltransferase activity"/>
    <property type="evidence" value="ECO:0007669"/>
    <property type="project" value="UniProtKB-EC"/>
</dbReference>
<feature type="domain" description="Release factor glutamine methyltransferase N-terminal" evidence="7">
    <location>
        <begin position="12"/>
        <end position="79"/>
    </location>
</feature>
<dbReference type="GO" id="GO:0032259">
    <property type="term" value="P:methylation"/>
    <property type="evidence" value="ECO:0007669"/>
    <property type="project" value="UniProtKB-KW"/>
</dbReference>
<dbReference type="InterPro" id="IPR040758">
    <property type="entry name" value="PrmC_N"/>
</dbReference>
<dbReference type="Gene3D" id="3.40.50.150">
    <property type="entry name" value="Vaccinia Virus protein VP39"/>
    <property type="match status" value="1"/>
</dbReference>
<dbReference type="KEGG" id="salh:HMF8227_01013"/>
<dbReference type="GO" id="GO:0003676">
    <property type="term" value="F:nucleic acid binding"/>
    <property type="evidence" value="ECO:0007669"/>
    <property type="project" value="InterPro"/>
</dbReference>
<dbReference type="FunFam" id="3.40.50.150:FF:000053">
    <property type="entry name" value="Release factor glutamine methyltransferase"/>
    <property type="match status" value="1"/>
</dbReference>
<protein>
    <recommendedName>
        <fullName evidence="5">Release factor glutamine methyltransferase</fullName>
        <shortName evidence="5">RF MTase</shortName>
        <ecNumber evidence="5">2.1.1.297</ecNumber>
    </recommendedName>
    <alternativeName>
        <fullName evidence="5">N5-glutamine methyltransferase PrmC</fullName>
    </alternativeName>
    <alternativeName>
        <fullName evidence="5">Protein-(glutamine-N5) MTase PrmC</fullName>
    </alternativeName>
    <alternativeName>
        <fullName evidence="5">Protein-glutamine N-methyltransferase PrmC</fullName>
    </alternativeName>
</protein>
<feature type="binding site" evidence="5">
    <location>
        <position position="189"/>
    </location>
    <ligand>
        <name>S-adenosyl-L-methionine</name>
        <dbReference type="ChEBI" id="CHEBI:59789"/>
    </ligand>
</feature>
<keyword evidence="9" id="KW-1185">Reference proteome</keyword>
<dbReference type="PANTHER" id="PTHR18895">
    <property type="entry name" value="HEMK METHYLTRANSFERASE"/>
    <property type="match status" value="1"/>
</dbReference>
<gene>
    <name evidence="8" type="primary">hemK</name>
    <name evidence="5" type="synonym">prmC</name>
    <name evidence="8" type="ORF">HMF8227_01013</name>
</gene>
<keyword evidence="2 5" id="KW-0808">Transferase</keyword>
<feature type="binding site" evidence="5">
    <location>
        <begin position="123"/>
        <end position="127"/>
    </location>
    <ligand>
        <name>S-adenosyl-L-methionine</name>
        <dbReference type="ChEBI" id="CHEBI:59789"/>
    </ligand>
</feature>
<dbReference type="EMBL" id="CP029347">
    <property type="protein sequence ID" value="AWL11502.1"/>
    <property type="molecule type" value="Genomic_DNA"/>
</dbReference>
<evidence type="ECO:0000256" key="4">
    <source>
        <dbReference type="ARBA" id="ARBA00048391"/>
    </source>
</evidence>
<dbReference type="FunFam" id="1.10.8.10:FF:000032">
    <property type="entry name" value="Release factor glutamine methyltransferase"/>
    <property type="match status" value="1"/>
</dbReference>
<accession>A0A2S2E1V7</accession>
<dbReference type="InterPro" id="IPR002052">
    <property type="entry name" value="DNA_methylase_N6_adenine_CS"/>
</dbReference>
<dbReference type="Pfam" id="PF13847">
    <property type="entry name" value="Methyltransf_31"/>
    <property type="match status" value="1"/>
</dbReference>
<comment type="function">
    <text evidence="5">Methylates the class 1 translation termination release factors RF1/PrfA and RF2/PrfB on the glutamine residue of the universally conserved GGQ motif.</text>
</comment>